<sequence>MAKGTYFTKVQGLATVVWDGENDRALVEFDKQGLLMTKRPDVVSTLLEMGYQQVTAQQIKDAGMLLPEDFAAMRDRQPGRGYTGTATITPPEDEAGANGLGPTGPDSKGRALVQ</sequence>
<feature type="region of interest" description="Disordered" evidence="1">
    <location>
        <begin position="72"/>
        <end position="114"/>
    </location>
</feature>
<name>A0A0F9N8N2_9ZZZZ</name>
<evidence type="ECO:0000313" key="2">
    <source>
        <dbReference type="EMBL" id="KKM85175.1"/>
    </source>
</evidence>
<dbReference type="AlphaFoldDB" id="A0A0F9N8N2"/>
<organism evidence="2">
    <name type="scientific">marine sediment metagenome</name>
    <dbReference type="NCBI Taxonomy" id="412755"/>
    <lineage>
        <taxon>unclassified sequences</taxon>
        <taxon>metagenomes</taxon>
        <taxon>ecological metagenomes</taxon>
    </lineage>
</organism>
<evidence type="ECO:0000256" key="1">
    <source>
        <dbReference type="SAM" id="MobiDB-lite"/>
    </source>
</evidence>
<proteinExistence type="predicted"/>
<protein>
    <submittedName>
        <fullName evidence="2">Uncharacterized protein</fullName>
    </submittedName>
</protein>
<accession>A0A0F9N8N2</accession>
<comment type="caution">
    <text evidence="2">The sequence shown here is derived from an EMBL/GenBank/DDBJ whole genome shotgun (WGS) entry which is preliminary data.</text>
</comment>
<dbReference type="EMBL" id="LAZR01007452">
    <property type="protein sequence ID" value="KKM85175.1"/>
    <property type="molecule type" value="Genomic_DNA"/>
</dbReference>
<reference evidence="2" key="1">
    <citation type="journal article" date="2015" name="Nature">
        <title>Complex archaea that bridge the gap between prokaryotes and eukaryotes.</title>
        <authorList>
            <person name="Spang A."/>
            <person name="Saw J.H."/>
            <person name="Jorgensen S.L."/>
            <person name="Zaremba-Niedzwiedzka K."/>
            <person name="Martijn J."/>
            <person name="Lind A.E."/>
            <person name="van Eijk R."/>
            <person name="Schleper C."/>
            <person name="Guy L."/>
            <person name="Ettema T.J."/>
        </authorList>
    </citation>
    <scope>NUCLEOTIDE SEQUENCE</scope>
</reference>
<gene>
    <name evidence="2" type="ORF">LCGC14_1291720</name>
</gene>